<protein>
    <submittedName>
        <fullName evidence="1">Uncharacterized protein</fullName>
    </submittedName>
</protein>
<dbReference type="EMBL" id="CAFZ01000546">
    <property type="protein sequence ID" value="CCA75892.1"/>
    <property type="molecule type" value="Genomic_DNA"/>
</dbReference>
<dbReference type="Proteomes" id="UP000007148">
    <property type="component" value="Unassembled WGS sequence"/>
</dbReference>
<gene>
    <name evidence="1" type="ORF">PIIN_09888</name>
</gene>
<organism evidence="1 2">
    <name type="scientific">Serendipita indica (strain DSM 11827)</name>
    <name type="common">Root endophyte fungus</name>
    <name type="synonym">Piriformospora indica</name>
    <dbReference type="NCBI Taxonomy" id="1109443"/>
    <lineage>
        <taxon>Eukaryota</taxon>
        <taxon>Fungi</taxon>
        <taxon>Dikarya</taxon>
        <taxon>Basidiomycota</taxon>
        <taxon>Agaricomycotina</taxon>
        <taxon>Agaricomycetes</taxon>
        <taxon>Sebacinales</taxon>
        <taxon>Serendipitaceae</taxon>
        <taxon>Serendipita</taxon>
    </lineage>
</organism>
<evidence type="ECO:0000313" key="1">
    <source>
        <dbReference type="EMBL" id="CCA75892.1"/>
    </source>
</evidence>
<dbReference type="Gene3D" id="3.80.10.10">
    <property type="entry name" value="Ribonuclease Inhibitor"/>
    <property type="match status" value="1"/>
</dbReference>
<dbReference type="InterPro" id="IPR032675">
    <property type="entry name" value="LRR_dom_sf"/>
</dbReference>
<dbReference type="OrthoDB" id="3262102at2759"/>
<name>G4TX49_SERID</name>
<comment type="caution">
    <text evidence="1">The sequence shown here is derived from an EMBL/GenBank/DDBJ whole genome shotgun (WGS) entry which is preliminary data.</text>
</comment>
<proteinExistence type="predicted"/>
<sequence>MSTPSQRVPVELWEHILLDVVYELFLLDLEHVGDVDQKSLSRRFRHEDAADAALTYERGRITLMLVCKAWKTFVDRTTGGWKEADSRSWDFPLRLLLATRIDLACTAPFKPAYLLGIEHQARILTIRTTTVSIDDLLVTYGASFPHVSTLDLRHASSVLSPTGGMSAPNGFFATLATLFPHLQTLFVEVPASDTTSDILSLPNLTRLSYVVVGQSRLSDGKRAAALALWELPKLQHLDIQPVGSTCDWSLVTDGLRAWGSELKTLCFDARFPCPTGIEIGREDWTACKRLIYTDHGRNVVRIGRTKEAKQILIPSSHPFRAFQRLVCV</sequence>
<accession>G4TX49</accession>
<evidence type="ECO:0000313" key="2">
    <source>
        <dbReference type="Proteomes" id="UP000007148"/>
    </source>
</evidence>
<dbReference type="HOGENOM" id="CLU_847633_0_0_1"/>
<dbReference type="InParanoid" id="G4TX49"/>
<keyword evidence="2" id="KW-1185">Reference proteome</keyword>
<reference evidence="1 2" key="1">
    <citation type="journal article" date="2011" name="PLoS Pathog.">
        <title>Endophytic Life Strategies Decoded by Genome and Transcriptome Analyses of the Mutualistic Root Symbiont Piriformospora indica.</title>
        <authorList>
            <person name="Zuccaro A."/>
            <person name="Lahrmann U."/>
            <person name="Guldener U."/>
            <person name="Langen G."/>
            <person name="Pfiffi S."/>
            <person name="Biedenkopf D."/>
            <person name="Wong P."/>
            <person name="Samans B."/>
            <person name="Grimm C."/>
            <person name="Basiewicz M."/>
            <person name="Murat C."/>
            <person name="Martin F."/>
            <person name="Kogel K.H."/>
        </authorList>
    </citation>
    <scope>NUCLEOTIDE SEQUENCE [LARGE SCALE GENOMIC DNA]</scope>
    <source>
        <strain evidence="1 2">DSM 11827</strain>
    </source>
</reference>
<dbReference type="AlphaFoldDB" id="G4TX49"/>